<accession>A0A061AJK9</accession>
<dbReference type="InParanoid" id="A0A061AJK9"/>
<gene>
    <name evidence="1" type="primary">recX</name>
    <name evidence="1" type="ORF">Aocu_11040</name>
</gene>
<dbReference type="HOGENOM" id="CLU_1438199_0_0_14"/>
<dbReference type="AlphaFoldDB" id="A0A061AJK9"/>
<dbReference type="PATRIC" id="fig|35623.3.peg.1104"/>
<dbReference type="RefSeq" id="WP_045749623.1">
    <property type="nucleotide sequence ID" value="NZ_FUZK01000001.1"/>
</dbReference>
<dbReference type="OrthoDB" id="384668at2"/>
<dbReference type="Proteomes" id="UP000032434">
    <property type="component" value="Chromosome 1"/>
</dbReference>
<keyword evidence="2" id="KW-1185">Reference proteome</keyword>
<evidence type="ECO:0000313" key="1">
    <source>
        <dbReference type="EMBL" id="CDR31177.1"/>
    </source>
</evidence>
<dbReference type="InterPro" id="IPR036388">
    <property type="entry name" value="WH-like_DNA-bd_sf"/>
</dbReference>
<sequence>MKIVEIRKLKNKYQITLDNGEKHLVLEDTIVKYRLLPGQEFNQDIDLEKENFKEKMYQKALRFASYGKSENQMIEYLNAQGMENTYDLIMRLKKERWIDDKKMILALARKDFSYLMLESKLRFYKFEEKDIEWILSSYDELIPLKKQLSIAYKKYEKEVYPKKQEKIYRYLVSKGFNESSIQSLMHLS</sequence>
<dbReference type="Gene3D" id="1.10.10.10">
    <property type="entry name" value="Winged helix-like DNA-binding domain superfamily/Winged helix DNA-binding domain"/>
    <property type="match status" value="2"/>
</dbReference>
<proteinExistence type="predicted"/>
<dbReference type="KEGG" id="aoc:Aocu_11040"/>
<evidence type="ECO:0000313" key="2">
    <source>
        <dbReference type="Proteomes" id="UP000032434"/>
    </source>
</evidence>
<dbReference type="STRING" id="35623.Aocu_11040"/>
<name>A0A061AJK9_9MOLU</name>
<reference evidence="2" key="1">
    <citation type="submission" date="2014-05" db="EMBL/GenBank/DDBJ databases">
        <authorList>
            <person name="Kube M."/>
        </authorList>
    </citation>
    <scope>NUCLEOTIDE SEQUENCE [LARGE SCALE GENOMIC DNA]</scope>
</reference>
<dbReference type="EMBL" id="LK028559">
    <property type="protein sequence ID" value="CDR31177.1"/>
    <property type="molecule type" value="Genomic_DNA"/>
</dbReference>
<organism evidence="1 2">
    <name type="scientific">Acholeplasma oculi</name>
    <dbReference type="NCBI Taxonomy" id="35623"/>
    <lineage>
        <taxon>Bacteria</taxon>
        <taxon>Bacillati</taxon>
        <taxon>Mycoplasmatota</taxon>
        <taxon>Mollicutes</taxon>
        <taxon>Acholeplasmatales</taxon>
        <taxon>Acholeplasmataceae</taxon>
        <taxon>Acholeplasma</taxon>
    </lineage>
</organism>
<protein>
    <submittedName>
        <fullName evidence="1">Regulatory protein RecX</fullName>
    </submittedName>
</protein>